<feature type="binding site" evidence="5">
    <location>
        <position position="187"/>
    </location>
    <ligand>
        <name>adenosylcob(III)alamin</name>
        <dbReference type="ChEBI" id="CHEBI:18408"/>
    </ligand>
</feature>
<dbReference type="AlphaFoldDB" id="A0A1T4RMP4"/>
<keyword evidence="7" id="KW-1185">Reference proteome</keyword>
<dbReference type="PANTHER" id="PTHR39330:SF1">
    <property type="entry name" value="ETHANOLAMINE AMMONIA-LYASE SMALL SUBUNIT"/>
    <property type="match status" value="1"/>
</dbReference>
<dbReference type="GO" id="GO:0009350">
    <property type="term" value="C:ethanolamine ammonia-lyase complex"/>
    <property type="evidence" value="ECO:0007669"/>
    <property type="project" value="UniProtKB-UniRule"/>
</dbReference>
<keyword evidence="2 5" id="KW-0456">Lyase</keyword>
<dbReference type="HAMAP" id="MF_00601">
    <property type="entry name" value="EutC"/>
    <property type="match status" value="1"/>
</dbReference>
<dbReference type="EMBL" id="FUWJ01000005">
    <property type="protein sequence ID" value="SKA17066.1"/>
    <property type="molecule type" value="Genomic_DNA"/>
</dbReference>
<name>A0A1T4RMP4_9HYPH</name>
<evidence type="ECO:0000256" key="3">
    <source>
        <dbReference type="ARBA" id="ARBA00023285"/>
    </source>
</evidence>
<protein>
    <recommendedName>
        <fullName evidence="5">Ethanolamine ammonia-lyase small subunit</fullName>
        <shortName evidence="5">EAL small subunit</shortName>
        <ecNumber evidence="5">4.3.1.7</ecNumber>
    </recommendedName>
</protein>
<comment type="subcellular location">
    <subcellularLocation>
        <location evidence="5">Bacterial microcompartment</location>
    </subcellularLocation>
</comment>
<dbReference type="InterPro" id="IPR042251">
    <property type="entry name" value="EutC_C"/>
</dbReference>
<comment type="function">
    <text evidence="5">Catalyzes the deamination of various vicinal amino-alcohols to oxo compounds. Allows this organism to utilize ethanolamine as the sole source of nitrogen and carbon in the presence of external vitamin B12.</text>
</comment>
<keyword evidence="1 5" id="KW-0846">Cobalamin</keyword>
<dbReference type="UniPathway" id="UPA00560"/>
<dbReference type="InterPro" id="IPR042255">
    <property type="entry name" value="EutC_N"/>
</dbReference>
<keyword evidence="3 5" id="KW-0170">Cobalt</keyword>
<comment type="subunit">
    <text evidence="5">The basic unit is a heterodimer which dimerizes to form tetramers. The heterotetramers trimerize; 6 large subunits form a core ring with 6 small subunits projecting outwards.</text>
</comment>
<dbReference type="NCBIfam" id="NF003971">
    <property type="entry name" value="PRK05465.1"/>
    <property type="match status" value="1"/>
</dbReference>
<feature type="binding site" evidence="5">
    <location>
        <position position="166"/>
    </location>
    <ligand>
        <name>adenosylcob(III)alamin</name>
        <dbReference type="ChEBI" id="CHEBI:18408"/>
    </ligand>
</feature>
<dbReference type="RefSeq" id="WP_085935616.1">
    <property type="nucleotide sequence ID" value="NZ_FUWJ01000005.1"/>
</dbReference>
<dbReference type="Pfam" id="PF05985">
    <property type="entry name" value="EutC"/>
    <property type="match status" value="1"/>
</dbReference>
<dbReference type="Gene3D" id="1.10.30.40">
    <property type="entry name" value="Ethanolamine ammonia-lyase light chain (EutC), N-terminal domain"/>
    <property type="match status" value="1"/>
</dbReference>
<dbReference type="GO" id="GO:0006520">
    <property type="term" value="P:amino acid metabolic process"/>
    <property type="evidence" value="ECO:0007669"/>
    <property type="project" value="InterPro"/>
</dbReference>
<dbReference type="GO" id="GO:0031419">
    <property type="term" value="F:cobalamin binding"/>
    <property type="evidence" value="ECO:0007669"/>
    <property type="project" value="UniProtKB-UniRule"/>
</dbReference>
<gene>
    <name evidence="5" type="primary">eutC</name>
    <name evidence="6" type="ORF">SAMN02745126_03944</name>
</gene>
<reference evidence="7" key="1">
    <citation type="submission" date="2017-02" db="EMBL/GenBank/DDBJ databases">
        <authorList>
            <person name="Varghese N."/>
            <person name="Submissions S."/>
        </authorList>
    </citation>
    <scope>NUCLEOTIDE SEQUENCE [LARGE SCALE GENOMIC DNA]</scope>
    <source>
        <strain evidence="7">ATCC 27094</strain>
    </source>
</reference>
<evidence type="ECO:0000256" key="5">
    <source>
        <dbReference type="HAMAP-Rule" id="MF_00601"/>
    </source>
</evidence>
<evidence type="ECO:0000256" key="2">
    <source>
        <dbReference type="ARBA" id="ARBA00023239"/>
    </source>
</evidence>
<dbReference type="PIRSF" id="PIRSF018982">
    <property type="entry name" value="EutC"/>
    <property type="match status" value="1"/>
</dbReference>
<evidence type="ECO:0000256" key="1">
    <source>
        <dbReference type="ARBA" id="ARBA00022628"/>
    </source>
</evidence>
<accession>A0A1T4RMP4</accession>
<dbReference type="InterPro" id="IPR009246">
    <property type="entry name" value="EutC"/>
</dbReference>
<evidence type="ECO:0000313" key="7">
    <source>
        <dbReference type="Proteomes" id="UP000190092"/>
    </source>
</evidence>
<evidence type="ECO:0000256" key="4">
    <source>
        <dbReference type="ARBA" id="ARBA00024446"/>
    </source>
</evidence>
<dbReference type="PANTHER" id="PTHR39330">
    <property type="entry name" value="ETHANOLAMINE AMMONIA-LYASE LIGHT CHAIN"/>
    <property type="match status" value="1"/>
</dbReference>
<dbReference type="Gene3D" id="3.40.50.11240">
    <property type="entry name" value="Ethanolamine ammonia-lyase light chain (EutC)"/>
    <property type="match status" value="1"/>
</dbReference>
<organism evidence="6 7">
    <name type="scientific">Enhydrobacter aerosaccus</name>
    <dbReference type="NCBI Taxonomy" id="225324"/>
    <lineage>
        <taxon>Bacteria</taxon>
        <taxon>Pseudomonadati</taxon>
        <taxon>Pseudomonadota</taxon>
        <taxon>Alphaproteobacteria</taxon>
        <taxon>Hyphomicrobiales</taxon>
        <taxon>Enhydrobacter</taxon>
    </lineage>
</organism>
<dbReference type="STRING" id="225324.SAMN02745126_03944"/>
<dbReference type="OrthoDB" id="114248at2"/>
<comment type="pathway">
    <text evidence="5">Amine and polyamine degradation; ethanolamine degradation.</text>
</comment>
<dbReference type="GO" id="GO:0008851">
    <property type="term" value="F:ethanolamine ammonia-lyase activity"/>
    <property type="evidence" value="ECO:0007669"/>
    <property type="project" value="UniProtKB-UniRule"/>
</dbReference>
<keyword evidence="4 5" id="KW-1283">Bacterial microcompartment</keyword>
<feature type="binding site" evidence="5">
    <location>
        <position position="216"/>
    </location>
    <ligand>
        <name>adenosylcob(III)alamin</name>
        <dbReference type="ChEBI" id="CHEBI:18408"/>
    </ligand>
</feature>
<dbReference type="GO" id="GO:0031471">
    <property type="term" value="C:ethanolamine degradation polyhedral organelle"/>
    <property type="evidence" value="ECO:0007669"/>
    <property type="project" value="UniProtKB-UniRule"/>
</dbReference>
<evidence type="ECO:0000313" key="6">
    <source>
        <dbReference type="EMBL" id="SKA17066.1"/>
    </source>
</evidence>
<dbReference type="Proteomes" id="UP000190092">
    <property type="component" value="Unassembled WGS sequence"/>
</dbReference>
<sequence length="277" mass="29796">MIDHRRQDASPSADRLDQEIWDRARRFTPARISLTRSGASLATAPLLEFRLAHAIARDAVHAALEVADLRRALEGLGLPILTVPSAAQSRRDYLLRPDLGRRLSSEGADALAPHAGSYDLVFVLADGLSATAIARHALPLLQQALPLVQARKWRLAPLVIVERGRVGIGDRIANLLGARAVVVLIGERPGLSAPDSLGLYMTWQPGPGTTDADRNCISNVRPAGLSYADAAYRLTYLLQQMFAVGHSGVRLKDNSSDSALPSQAALNLSNLESPSRS</sequence>
<dbReference type="EC" id="4.3.1.7" evidence="5"/>
<comment type="cofactor">
    <cofactor evidence="5">
        <name>adenosylcob(III)alamin</name>
        <dbReference type="ChEBI" id="CHEBI:18408"/>
    </cofactor>
    <text evidence="5">Binds between the large and small subunits.</text>
</comment>
<comment type="catalytic activity">
    <reaction evidence="5">
        <text>ethanolamine = acetaldehyde + NH4(+)</text>
        <dbReference type="Rhea" id="RHEA:15313"/>
        <dbReference type="ChEBI" id="CHEBI:15343"/>
        <dbReference type="ChEBI" id="CHEBI:28938"/>
        <dbReference type="ChEBI" id="CHEBI:57603"/>
        <dbReference type="EC" id="4.3.1.7"/>
    </reaction>
</comment>
<dbReference type="GO" id="GO:0046336">
    <property type="term" value="P:ethanolamine catabolic process"/>
    <property type="evidence" value="ECO:0007669"/>
    <property type="project" value="UniProtKB-UniRule"/>
</dbReference>
<proteinExistence type="inferred from homology"/>
<comment type="similarity">
    <text evidence="5">Belongs to the EutC family.</text>
</comment>